<evidence type="ECO:0000313" key="2">
    <source>
        <dbReference type="Proteomes" id="UP000501467"/>
    </source>
</evidence>
<organism evidence="1 2">
    <name type="scientific">Bacteroides fragilis</name>
    <dbReference type="NCBI Taxonomy" id="817"/>
    <lineage>
        <taxon>Bacteria</taxon>
        <taxon>Pseudomonadati</taxon>
        <taxon>Bacteroidota</taxon>
        <taxon>Bacteroidia</taxon>
        <taxon>Bacteroidales</taxon>
        <taxon>Bacteroidaceae</taxon>
        <taxon>Bacteroides</taxon>
    </lineage>
</organism>
<dbReference type="AlphaFoldDB" id="A0AAP9SX55"/>
<dbReference type="EMBL" id="CP054003">
    <property type="protein sequence ID" value="QKH85277.1"/>
    <property type="molecule type" value="Genomic_DNA"/>
</dbReference>
<dbReference type="Proteomes" id="UP000501467">
    <property type="component" value="Chromosome"/>
</dbReference>
<proteinExistence type="predicted"/>
<name>A0AAP9SX55_BACFG</name>
<evidence type="ECO:0000313" key="1">
    <source>
        <dbReference type="EMBL" id="QKH85277.1"/>
    </source>
</evidence>
<dbReference type="RefSeq" id="WP_005778742.1">
    <property type="nucleotide sequence ID" value="NZ_JAFEKN010000007.1"/>
</dbReference>
<reference evidence="1 2" key="1">
    <citation type="submission" date="2020-05" db="EMBL/GenBank/DDBJ databases">
        <title>FDA dAtabase for Regulatory Grade micrObial Sequences (FDA-ARGOS): Supporting development and validation of Infectious Disease Dx tests.</title>
        <authorList>
            <person name="Bojja K."/>
            <person name="Kessler A."/>
            <person name="Tallon L."/>
            <person name="Sadzewicz L."/>
            <person name="Zhao X."/>
            <person name="Vavikolanu K."/>
            <person name="Mehta A."/>
            <person name="Aluvathingal J."/>
            <person name="Nadendla S."/>
            <person name="Myers T."/>
            <person name="Yan Y."/>
            <person name="Sichtig H."/>
        </authorList>
    </citation>
    <scope>NUCLEOTIDE SEQUENCE [LARGE SCALE GENOMIC DNA]</scope>
    <source>
        <strain evidence="1 2">FDAARGOS_763</strain>
    </source>
</reference>
<gene>
    <name evidence="1" type="ORF">FOC69_13220</name>
</gene>
<sequence length="129" mass="15133">MTVRSRRIAPTGIRFAPYGKEALRERRGIEQLQNHKVMNYRDLKGKTIFDFAKDERIIEEIVDFKPSDKELKDNYLKSHPINIARDIYEYACTVKNKELRQAALLYGDELQEEMEERAEEAAKEGIIVD</sequence>
<accession>A0AAP9SX55</accession>
<protein>
    <submittedName>
        <fullName evidence="1">Uncharacterized protein</fullName>
    </submittedName>
</protein>